<gene>
    <name evidence="1" type="ORF">SAMN05216323_10782</name>
</gene>
<proteinExistence type="predicted"/>
<evidence type="ECO:0000313" key="1">
    <source>
        <dbReference type="EMBL" id="SDD06318.1"/>
    </source>
</evidence>
<sequence>MSKIDYLLRWREIDRLIKTKSTGNTSEFAIRLGISKSQRHEDLKNLRDLDAPIAYSRIRQTYYYKYPTSFSLSFTPILVTEQAN</sequence>
<dbReference type="Proteomes" id="UP000199452">
    <property type="component" value="Unassembled WGS sequence"/>
</dbReference>
<organism evidence="1 2">
    <name type="scientific">Williamwhitmania taraxaci</name>
    <dbReference type="NCBI Taxonomy" id="1640674"/>
    <lineage>
        <taxon>Bacteria</taxon>
        <taxon>Pseudomonadati</taxon>
        <taxon>Bacteroidota</taxon>
        <taxon>Bacteroidia</taxon>
        <taxon>Bacteroidales</taxon>
        <taxon>Williamwhitmaniaceae</taxon>
        <taxon>Williamwhitmania</taxon>
    </lineage>
</organism>
<dbReference type="RefSeq" id="WP_092440521.1">
    <property type="nucleotide sequence ID" value="NZ_FMYP01000078.1"/>
</dbReference>
<evidence type="ECO:0000313" key="2">
    <source>
        <dbReference type="Proteomes" id="UP000199452"/>
    </source>
</evidence>
<dbReference type="AlphaFoldDB" id="A0A1G6RP46"/>
<reference evidence="1 2" key="1">
    <citation type="submission" date="2016-09" db="EMBL/GenBank/DDBJ databases">
        <authorList>
            <person name="Capua I."/>
            <person name="De Benedictis P."/>
            <person name="Joannis T."/>
            <person name="Lombin L.H."/>
            <person name="Cattoli G."/>
        </authorList>
    </citation>
    <scope>NUCLEOTIDE SEQUENCE [LARGE SCALE GENOMIC DNA]</scope>
    <source>
        <strain evidence="1 2">A7P-90m</strain>
    </source>
</reference>
<protein>
    <recommendedName>
        <fullName evidence="3">HTH domain-containing protein</fullName>
    </recommendedName>
</protein>
<dbReference type="EMBL" id="FMYP01000078">
    <property type="protein sequence ID" value="SDD06318.1"/>
    <property type="molecule type" value="Genomic_DNA"/>
</dbReference>
<keyword evidence="2" id="KW-1185">Reference proteome</keyword>
<accession>A0A1G6RP46</accession>
<evidence type="ECO:0008006" key="3">
    <source>
        <dbReference type="Google" id="ProtNLM"/>
    </source>
</evidence>
<name>A0A1G6RP46_9BACT</name>
<dbReference type="OrthoDB" id="1163801at2"/>
<dbReference type="STRING" id="1640674.SAMN05216323_10782"/>